<feature type="domain" description="Orc1-like AAA ATPase" evidence="4">
    <location>
        <begin position="169"/>
        <end position="305"/>
    </location>
</feature>
<accession>A0ABS8XPQ3</accession>
<dbReference type="Pfam" id="PF13191">
    <property type="entry name" value="AAA_16"/>
    <property type="match status" value="1"/>
</dbReference>
<evidence type="ECO:0000256" key="2">
    <source>
        <dbReference type="ARBA" id="ARBA00022840"/>
    </source>
</evidence>
<dbReference type="InterPro" id="IPR027417">
    <property type="entry name" value="P-loop_NTPase"/>
</dbReference>
<name>A0ABS8XPQ3_9BURK</name>
<keyword evidence="6" id="KW-1185">Reference proteome</keyword>
<dbReference type="Proteomes" id="UP001200741">
    <property type="component" value="Unassembled WGS sequence"/>
</dbReference>
<dbReference type="EMBL" id="JAJTWU010000002">
    <property type="protein sequence ID" value="MCE4553642.1"/>
    <property type="molecule type" value="Genomic_DNA"/>
</dbReference>
<dbReference type="InterPro" id="IPR041664">
    <property type="entry name" value="AAA_16"/>
</dbReference>
<evidence type="ECO:0000256" key="3">
    <source>
        <dbReference type="SAM" id="MobiDB-lite"/>
    </source>
</evidence>
<dbReference type="Pfam" id="PF13374">
    <property type="entry name" value="TPR_10"/>
    <property type="match status" value="2"/>
</dbReference>
<evidence type="ECO:0000256" key="1">
    <source>
        <dbReference type="ARBA" id="ARBA00022741"/>
    </source>
</evidence>
<keyword evidence="2" id="KW-0067">ATP-binding</keyword>
<organism evidence="5 6">
    <name type="scientific">Pelomonas cellulosilytica</name>
    <dbReference type="NCBI Taxonomy" id="2906762"/>
    <lineage>
        <taxon>Bacteria</taxon>
        <taxon>Pseudomonadati</taxon>
        <taxon>Pseudomonadota</taxon>
        <taxon>Betaproteobacteria</taxon>
        <taxon>Burkholderiales</taxon>
        <taxon>Sphaerotilaceae</taxon>
        <taxon>Roseateles</taxon>
    </lineage>
</organism>
<reference evidence="5 6" key="1">
    <citation type="submission" date="2021-12" db="EMBL/GenBank/DDBJ databases">
        <title>Genome seq of P8.</title>
        <authorList>
            <person name="Seo T."/>
        </authorList>
    </citation>
    <scope>NUCLEOTIDE SEQUENCE [LARGE SCALE GENOMIC DNA]</scope>
    <source>
        <strain evidence="5 6">P8</strain>
    </source>
</reference>
<dbReference type="SUPFAM" id="SSF52540">
    <property type="entry name" value="P-loop containing nucleoside triphosphate hydrolases"/>
    <property type="match status" value="1"/>
</dbReference>
<feature type="region of interest" description="Disordered" evidence="3">
    <location>
        <begin position="147"/>
        <end position="166"/>
    </location>
</feature>
<evidence type="ECO:0000313" key="5">
    <source>
        <dbReference type="EMBL" id="MCE4553642.1"/>
    </source>
</evidence>
<keyword evidence="1" id="KW-0547">Nucleotide-binding</keyword>
<evidence type="ECO:0000313" key="6">
    <source>
        <dbReference type="Proteomes" id="UP001200741"/>
    </source>
</evidence>
<dbReference type="PANTHER" id="PTHR16305">
    <property type="entry name" value="TESTICULAR SOLUBLE ADENYLYL CYCLASE"/>
    <property type="match status" value="1"/>
</dbReference>
<dbReference type="RefSeq" id="WP_233370357.1">
    <property type="nucleotide sequence ID" value="NZ_JAJTWU010000002.1"/>
</dbReference>
<protein>
    <submittedName>
        <fullName evidence="5">AAA family ATPase</fullName>
    </submittedName>
</protein>
<proteinExistence type="predicted"/>
<dbReference type="PANTHER" id="PTHR16305:SF35">
    <property type="entry name" value="TRANSCRIPTIONAL ACTIVATOR DOMAIN"/>
    <property type="match status" value="1"/>
</dbReference>
<sequence length="1004" mass="107868">MLRLLTPPAWAPDGVPARPLPATVPAALLVVLTTQPAGLPRDRLAALFWPDASATDALHHLRVNLHRARALLRGWGVAEALQTDGPRVRLSLPCDLAGGAPADAPPLDPADWPPAWRLAGYDGFTQWCRDTALALHRSWLRERRQALAPGDAGAAPAPPARETEHRELRHSGAPALLLLGEPGAGKTTLLQAAFPHAPVLRGLEGLHGMPYRPLLDALRGRMPALQAALDDGDGPLRPYRLDLARLLPELAPDEPLPPLDALTAQARLVEALTRAFEALTPVLLVDDLQWCDTATVEWLLLLAHGDRLRWRAAARRHEMGAGLHQALQPLSTVGRLQTLDLAALTRADLPAVCRARWPDSEFGDAQLDRLHTLSAGNPFALGELVAAGAPAVAGSDALPERVRQMVQRRLQALPALARKVVEAAAVFVQPVPEDGLHRLLGLPDGEAGDADWAAARDQALAAGMLRVQEPGLTCSHDLIREATAADLAGPRRAALHRHAALWLAGQPWADAMAIAEHWRAAGEPQTALAWRHEGAEQLKARGRYDEACAVWREVADESLDLAQSLRARLELAACDLLEDLARGEAALAAIHAQLAGVADPEQHRLIEGRLRAALVDNRVFAGDLPAAMAHATRLRELLPELPQAERVHAYEVLIELAMREPDIPGAWALLARLREAAPRLPAVLSFEGQIHWFGGQVQAAHDALARLLERHPDYCRGLTVENDLAVMLHALGDLPAAEDMARRSLRSWAGVIHTETLSSLALGSVLTSAGRHDEADAALRQALDMARAQSSGLFEAEARVRLARLRLQCGHADEAATLLDAAAPLLRDAREPLRVSNWVLMSTLTATALGGRPAPEQLARLREASARLQHPLVQAREARVDVELALADGDGPAALAATERQAAVARGHGLQEWALEAALMALRARALMGQPDAALRPLAADTQAQAAARGYAELHWRASAWLAARAGTPADARRARAALAVLRGGARPSLFDAAAAARREPRWG</sequence>
<comment type="caution">
    <text evidence="5">The sequence shown here is derived from an EMBL/GenBank/DDBJ whole genome shotgun (WGS) entry which is preliminary data.</text>
</comment>
<gene>
    <name evidence="5" type="ORF">LXT13_04175</name>
</gene>
<dbReference type="Gene3D" id="1.25.40.10">
    <property type="entry name" value="Tetratricopeptide repeat domain"/>
    <property type="match status" value="1"/>
</dbReference>
<dbReference type="InterPro" id="IPR011990">
    <property type="entry name" value="TPR-like_helical_dom_sf"/>
</dbReference>
<evidence type="ECO:0000259" key="4">
    <source>
        <dbReference type="Pfam" id="PF13191"/>
    </source>
</evidence>
<dbReference type="SUPFAM" id="SSF48452">
    <property type="entry name" value="TPR-like"/>
    <property type="match status" value="2"/>
</dbReference>